<accession>A0AAD7JUT7</accession>
<dbReference type="InterPro" id="IPR006626">
    <property type="entry name" value="PbH1"/>
</dbReference>
<sequence>MDTRAVTHSEPTATAISGAQKSSCVDPEPSETVSERINTLLHSSGPGYILSLCPSEHYYIQSPLVFAAADQEISTAGYPLGHQRASLIVSGPDHTVAVDGTRPGCSGAMLRNIQINGNRGNAPPMPGGANVVFGGVNENQTIQYVRSYDPRSWSCIHLTEGDLSCRNVTVQNNDIGPCGAELLDEWADGISVSCQNSVVRNNLVMNPTDGGIVVFGSPGTQVYNNTIWVTNQTLLGGINMVDYLPWDGNYTDTVVRDNTIIGGYADAGGGTSGTSTVIKIGIAIGPRTWFGDEYLDNITFAGTVTGNRLSGAFVYGIAMSSAENFTVQDNVMFDNYTFIGGSGPSCPFNGDAVPAPAAFIYDTTTSTVSVQSDFQLVTDGDSLTCTLPPDGGDYWPYGKSPTLSLENLISSNTSTCDISTSESCLVAPPPNNPFWSLDRAAYALVLAAVAWYLWTLVLKRLRRRRLSRTGRHKRTRTYVGQIPITTEVLGKGIPVRQEPHVGKRRVF</sequence>
<keyword evidence="1" id="KW-0812">Transmembrane</keyword>
<feature type="transmembrane region" description="Helical" evidence="1">
    <location>
        <begin position="440"/>
        <end position="458"/>
    </location>
</feature>
<reference evidence="3" key="1">
    <citation type="submission" date="2023-03" db="EMBL/GenBank/DDBJ databases">
        <title>Massive genome expansion in bonnet fungi (Mycena s.s.) driven by repeated elements and novel gene families across ecological guilds.</title>
        <authorList>
            <consortium name="Lawrence Berkeley National Laboratory"/>
            <person name="Harder C.B."/>
            <person name="Miyauchi S."/>
            <person name="Viragh M."/>
            <person name="Kuo A."/>
            <person name="Thoen E."/>
            <person name="Andreopoulos B."/>
            <person name="Lu D."/>
            <person name="Skrede I."/>
            <person name="Drula E."/>
            <person name="Henrissat B."/>
            <person name="Morin E."/>
            <person name="Kohler A."/>
            <person name="Barry K."/>
            <person name="LaButti K."/>
            <person name="Morin E."/>
            <person name="Salamov A."/>
            <person name="Lipzen A."/>
            <person name="Mereny Z."/>
            <person name="Hegedus B."/>
            <person name="Baldrian P."/>
            <person name="Stursova M."/>
            <person name="Weitz H."/>
            <person name="Taylor A."/>
            <person name="Grigoriev I.V."/>
            <person name="Nagy L.G."/>
            <person name="Martin F."/>
            <person name="Kauserud H."/>
        </authorList>
    </citation>
    <scope>NUCLEOTIDE SEQUENCE</scope>
    <source>
        <strain evidence="3">CBHHK188m</strain>
    </source>
</reference>
<name>A0AAD7JUT7_9AGAR</name>
<dbReference type="Proteomes" id="UP001215280">
    <property type="component" value="Unassembled WGS sequence"/>
</dbReference>
<organism evidence="3 4">
    <name type="scientific">Mycena maculata</name>
    <dbReference type="NCBI Taxonomy" id="230809"/>
    <lineage>
        <taxon>Eukaryota</taxon>
        <taxon>Fungi</taxon>
        <taxon>Dikarya</taxon>
        <taxon>Basidiomycota</taxon>
        <taxon>Agaricomycotina</taxon>
        <taxon>Agaricomycetes</taxon>
        <taxon>Agaricomycetidae</taxon>
        <taxon>Agaricales</taxon>
        <taxon>Marasmiineae</taxon>
        <taxon>Mycenaceae</taxon>
        <taxon>Mycena</taxon>
    </lineage>
</organism>
<gene>
    <name evidence="3" type="ORF">DFH07DRAFT_804567</name>
</gene>
<feature type="domain" description="Right handed beta helix" evidence="2">
    <location>
        <begin position="150"/>
        <end position="264"/>
    </location>
</feature>
<protein>
    <recommendedName>
        <fullName evidence="2">Right handed beta helix domain-containing protein</fullName>
    </recommendedName>
</protein>
<evidence type="ECO:0000313" key="3">
    <source>
        <dbReference type="EMBL" id="KAJ7771034.1"/>
    </source>
</evidence>
<evidence type="ECO:0000313" key="4">
    <source>
        <dbReference type="Proteomes" id="UP001215280"/>
    </source>
</evidence>
<keyword evidence="1" id="KW-0472">Membrane</keyword>
<keyword evidence="1" id="KW-1133">Transmembrane helix</keyword>
<dbReference type="AlphaFoldDB" id="A0AAD7JUT7"/>
<dbReference type="Pfam" id="PF13229">
    <property type="entry name" value="Beta_helix"/>
    <property type="match status" value="1"/>
</dbReference>
<keyword evidence="4" id="KW-1185">Reference proteome</keyword>
<dbReference type="EMBL" id="JARJLG010000022">
    <property type="protein sequence ID" value="KAJ7771034.1"/>
    <property type="molecule type" value="Genomic_DNA"/>
</dbReference>
<evidence type="ECO:0000256" key="1">
    <source>
        <dbReference type="SAM" id="Phobius"/>
    </source>
</evidence>
<dbReference type="InterPro" id="IPR012334">
    <property type="entry name" value="Pectin_lyas_fold"/>
</dbReference>
<proteinExistence type="predicted"/>
<comment type="caution">
    <text evidence="3">The sequence shown here is derived from an EMBL/GenBank/DDBJ whole genome shotgun (WGS) entry which is preliminary data.</text>
</comment>
<dbReference type="SMART" id="SM00710">
    <property type="entry name" value="PbH1"/>
    <property type="match status" value="6"/>
</dbReference>
<dbReference type="InterPro" id="IPR011050">
    <property type="entry name" value="Pectin_lyase_fold/virulence"/>
</dbReference>
<dbReference type="SUPFAM" id="SSF51126">
    <property type="entry name" value="Pectin lyase-like"/>
    <property type="match status" value="1"/>
</dbReference>
<dbReference type="Gene3D" id="2.160.20.10">
    <property type="entry name" value="Single-stranded right-handed beta-helix, Pectin lyase-like"/>
    <property type="match status" value="1"/>
</dbReference>
<evidence type="ECO:0000259" key="2">
    <source>
        <dbReference type="Pfam" id="PF13229"/>
    </source>
</evidence>
<dbReference type="InterPro" id="IPR039448">
    <property type="entry name" value="Beta_helix"/>
</dbReference>